<feature type="region of interest" description="Disordered" evidence="1">
    <location>
        <begin position="1"/>
        <end position="30"/>
    </location>
</feature>
<feature type="compositionally biased region" description="Basic and acidic residues" evidence="1">
    <location>
        <begin position="1"/>
        <end position="28"/>
    </location>
</feature>
<evidence type="ECO:0000313" key="2">
    <source>
        <dbReference type="EMBL" id="MEQ2242315.1"/>
    </source>
</evidence>
<proteinExistence type="predicted"/>
<name>A0ABV0UCS8_9TELE</name>
<evidence type="ECO:0000256" key="1">
    <source>
        <dbReference type="SAM" id="MobiDB-lite"/>
    </source>
</evidence>
<sequence>MMKQREAKMDDRKMNKKDAEKRPEDGKHSSSLQVFLCRNQNQYQGTHLSRNGSCCQAEPFKWTLTLRWSFRVEDVKHFSLVDHSQLFSSIFSSSANSKS</sequence>
<evidence type="ECO:0000313" key="3">
    <source>
        <dbReference type="Proteomes" id="UP001482620"/>
    </source>
</evidence>
<organism evidence="2 3">
    <name type="scientific">Ilyodon furcidens</name>
    <name type="common">goldbreast splitfin</name>
    <dbReference type="NCBI Taxonomy" id="33524"/>
    <lineage>
        <taxon>Eukaryota</taxon>
        <taxon>Metazoa</taxon>
        <taxon>Chordata</taxon>
        <taxon>Craniata</taxon>
        <taxon>Vertebrata</taxon>
        <taxon>Euteleostomi</taxon>
        <taxon>Actinopterygii</taxon>
        <taxon>Neopterygii</taxon>
        <taxon>Teleostei</taxon>
        <taxon>Neoteleostei</taxon>
        <taxon>Acanthomorphata</taxon>
        <taxon>Ovalentaria</taxon>
        <taxon>Atherinomorphae</taxon>
        <taxon>Cyprinodontiformes</taxon>
        <taxon>Goodeidae</taxon>
        <taxon>Ilyodon</taxon>
    </lineage>
</organism>
<accession>A0ABV0UCS8</accession>
<dbReference type="Proteomes" id="UP001482620">
    <property type="component" value="Unassembled WGS sequence"/>
</dbReference>
<comment type="caution">
    <text evidence="2">The sequence shown here is derived from an EMBL/GenBank/DDBJ whole genome shotgun (WGS) entry which is preliminary data.</text>
</comment>
<dbReference type="EMBL" id="JAHRIQ010064234">
    <property type="protein sequence ID" value="MEQ2242315.1"/>
    <property type="molecule type" value="Genomic_DNA"/>
</dbReference>
<protein>
    <submittedName>
        <fullName evidence="2">Uncharacterized protein</fullName>
    </submittedName>
</protein>
<gene>
    <name evidence="2" type="ORF">ILYODFUR_034644</name>
</gene>
<keyword evidence="3" id="KW-1185">Reference proteome</keyword>
<reference evidence="2 3" key="1">
    <citation type="submission" date="2021-06" db="EMBL/GenBank/DDBJ databases">
        <authorList>
            <person name="Palmer J.M."/>
        </authorList>
    </citation>
    <scope>NUCLEOTIDE SEQUENCE [LARGE SCALE GENOMIC DNA]</scope>
    <source>
        <strain evidence="3">if_2019</strain>
        <tissue evidence="2">Muscle</tissue>
    </source>
</reference>